<organism evidence="8 9">
    <name type="scientific">Rhizobium jaguaris</name>
    <dbReference type="NCBI Taxonomy" id="1312183"/>
    <lineage>
        <taxon>Bacteria</taxon>
        <taxon>Pseudomonadati</taxon>
        <taxon>Pseudomonadota</taxon>
        <taxon>Alphaproteobacteria</taxon>
        <taxon>Hyphomicrobiales</taxon>
        <taxon>Rhizobiaceae</taxon>
        <taxon>Rhizobium/Agrobacterium group</taxon>
        <taxon>Rhizobium</taxon>
    </lineage>
</organism>
<dbReference type="InterPro" id="IPR011054">
    <property type="entry name" value="Rudment_hybrid_motif"/>
</dbReference>
<gene>
    <name evidence="5 6" type="primary">purK</name>
    <name evidence="8" type="ORF">CCGE525_17325</name>
</gene>
<dbReference type="RefSeq" id="WP_120705350.1">
    <property type="nucleotide sequence ID" value="NZ_CP032694.1"/>
</dbReference>
<dbReference type="HAMAP" id="MF_01928">
    <property type="entry name" value="PurK"/>
    <property type="match status" value="1"/>
</dbReference>
<dbReference type="InterPro" id="IPR016185">
    <property type="entry name" value="PreATP-grasp_dom_sf"/>
</dbReference>
<dbReference type="NCBIfam" id="TIGR01161">
    <property type="entry name" value="purK"/>
    <property type="match status" value="1"/>
</dbReference>
<dbReference type="InterPro" id="IPR005875">
    <property type="entry name" value="PurK"/>
</dbReference>
<keyword evidence="2 5" id="KW-0547">Nucleotide-binding</keyword>
<evidence type="ECO:0000256" key="1">
    <source>
        <dbReference type="ARBA" id="ARBA00022598"/>
    </source>
</evidence>
<feature type="binding site" evidence="5">
    <location>
        <begin position="263"/>
        <end position="264"/>
    </location>
    <ligand>
        <name>ATP</name>
        <dbReference type="ChEBI" id="CHEBI:30616"/>
    </ligand>
</feature>
<dbReference type="NCBIfam" id="NF004676">
    <property type="entry name" value="PRK06019.1-2"/>
    <property type="match status" value="1"/>
</dbReference>
<dbReference type="UniPathway" id="UPA00074">
    <property type="reaction ID" value="UER00942"/>
</dbReference>
<feature type="binding site" evidence="5">
    <location>
        <position position="186"/>
    </location>
    <ligand>
        <name>ATP</name>
        <dbReference type="ChEBI" id="CHEBI:30616"/>
    </ligand>
</feature>
<dbReference type="FunFam" id="3.30.1490.20:FF:000015">
    <property type="entry name" value="N5-carboxyaminoimidazole ribonucleotide synthase"/>
    <property type="match status" value="1"/>
</dbReference>
<dbReference type="SUPFAM" id="SSF51246">
    <property type="entry name" value="Rudiment single hybrid motif"/>
    <property type="match status" value="1"/>
</dbReference>
<protein>
    <recommendedName>
        <fullName evidence="5 6">N5-carboxyaminoimidazole ribonucleotide synthase</fullName>
        <shortName evidence="5 6">N5-CAIR synthase</shortName>
        <ecNumber evidence="5 6">6.3.4.18</ecNumber>
    </recommendedName>
    <alternativeName>
        <fullName evidence="5 6">5-(carboxyamino)imidazole ribonucleotide synthetase</fullName>
    </alternativeName>
</protein>
<evidence type="ECO:0000313" key="8">
    <source>
        <dbReference type="EMBL" id="AYG60372.1"/>
    </source>
</evidence>
<dbReference type="GO" id="GO:0046872">
    <property type="term" value="F:metal ion binding"/>
    <property type="evidence" value="ECO:0007669"/>
    <property type="project" value="InterPro"/>
</dbReference>
<dbReference type="Pfam" id="PF22660">
    <property type="entry name" value="RS_preATP-grasp-like"/>
    <property type="match status" value="1"/>
</dbReference>
<dbReference type="Gene3D" id="3.30.1490.20">
    <property type="entry name" value="ATP-grasp fold, A domain"/>
    <property type="match status" value="1"/>
</dbReference>
<dbReference type="Pfam" id="PF17769">
    <property type="entry name" value="PurK_C"/>
    <property type="match status" value="1"/>
</dbReference>
<dbReference type="EC" id="6.3.4.18" evidence="5 6"/>
<dbReference type="AlphaFoldDB" id="A0A387FXM4"/>
<dbReference type="InterPro" id="IPR054350">
    <property type="entry name" value="PurT/PurK_preATP-grasp"/>
</dbReference>
<sequence length="352" mass="37636">MTAKTIGIIGGGQLGRMLAMAAARLNFRTIILEPQADCPAAQVANDQIVAAYDDPAGLAELAKRCDLVTYEFENVPVAAAEKLAKDIAVYPPPKALEMAQDRLTEKRFINDCGIPTARFHAVDSQADLDAALADFGGQGVLKTRRLGYDGKGQRVYRSSADSPEGGYAALGSVPLILESFVPFEREVSIIAARGLDGAVACYDPAENIHRNGILHTSTLPARISAETAAAARVAAEKILAALGYVGVVGIEFFALADGSLIANEMAPRVHNSGHWTEAACVVSQFEQHIRAVTGLPLGNPARHSDCVMQNLIGDDILSVPDWLSQDDVLVHLYGKTESRPGRKMGHITQLRR</sequence>
<comment type="pathway">
    <text evidence="5 6">Purine metabolism; IMP biosynthesis via de novo pathway; 5-amino-1-(5-phospho-D-ribosyl)imidazole-4-carboxylate from 5-amino-1-(5-phospho-D-ribosyl)imidazole (N5-CAIR route): step 1/2.</text>
</comment>
<dbReference type="GO" id="GO:0034028">
    <property type="term" value="F:5-(carboxyamino)imidazole ribonucleotide synthase activity"/>
    <property type="evidence" value="ECO:0007669"/>
    <property type="project" value="UniProtKB-UniRule"/>
</dbReference>
<dbReference type="InterPro" id="IPR003135">
    <property type="entry name" value="ATP-grasp_carboxylate-amine"/>
</dbReference>
<dbReference type="NCBIfam" id="NF004675">
    <property type="entry name" value="PRK06019.1-1"/>
    <property type="match status" value="1"/>
</dbReference>
<comment type="similarity">
    <text evidence="5 6">Belongs to the PurK/PurT family.</text>
</comment>
<proteinExistence type="inferred from homology"/>
<dbReference type="Gene3D" id="3.30.470.20">
    <property type="entry name" value="ATP-grasp fold, B domain"/>
    <property type="match status" value="1"/>
</dbReference>
<dbReference type="Gene3D" id="3.40.50.20">
    <property type="match status" value="1"/>
</dbReference>
<dbReference type="Pfam" id="PF02222">
    <property type="entry name" value="ATP-grasp"/>
    <property type="match status" value="1"/>
</dbReference>
<dbReference type="PANTHER" id="PTHR11609">
    <property type="entry name" value="PURINE BIOSYNTHESIS PROTEIN 6/7, PUR6/7"/>
    <property type="match status" value="1"/>
</dbReference>
<dbReference type="GO" id="GO:0005524">
    <property type="term" value="F:ATP binding"/>
    <property type="evidence" value="ECO:0007669"/>
    <property type="project" value="UniProtKB-UniRule"/>
</dbReference>
<feature type="binding site" evidence="5">
    <location>
        <begin position="147"/>
        <end position="153"/>
    </location>
    <ligand>
        <name>ATP</name>
        <dbReference type="ChEBI" id="CHEBI:30616"/>
    </ligand>
</feature>
<dbReference type="GO" id="GO:0005829">
    <property type="term" value="C:cytosol"/>
    <property type="evidence" value="ECO:0007669"/>
    <property type="project" value="TreeGrafter"/>
</dbReference>
<evidence type="ECO:0000259" key="7">
    <source>
        <dbReference type="PROSITE" id="PS50975"/>
    </source>
</evidence>
<dbReference type="OrthoDB" id="9804625at2"/>
<evidence type="ECO:0000256" key="4">
    <source>
        <dbReference type="ARBA" id="ARBA00022840"/>
    </source>
</evidence>
<feature type="binding site" evidence="5">
    <location>
        <position position="209"/>
    </location>
    <ligand>
        <name>ATP</name>
        <dbReference type="ChEBI" id="CHEBI:30616"/>
    </ligand>
</feature>
<feature type="binding site" evidence="5">
    <location>
        <position position="142"/>
    </location>
    <ligand>
        <name>ATP</name>
        <dbReference type="ChEBI" id="CHEBI:30616"/>
    </ligand>
</feature>
<keyword evidence="1 5" id="KW-0436">Ligase</keyword>
<reference evidence="8 9" key="1">
    <citation type="submission" date="2018-10" db="EMBL/GenBank/DDBJ databases">
        <title>Rhizobium etli, R. leguminosarum and a new Rhizobium genospecies from Phaseolus dumosus.</title>
        <authorList>
            <person name="Ramirez-Puebla S.T."/>
            <person name="Rogel-Hernandez M.A."/>
            <person name="Guerrero G."/>
            <person name="Ormeno-Orrillo E."/>
            <person name="Martinez-Romero J.C."/>
            <person name="Negrete-Yankelevich S."/>
            <person name="Martinez-Romero E."/>
        </authorList>
    </citation>
    <scope>NUCLEOTIDE SEQUENCE [LARGE SCALE GENOMIC DNA]</scope>
    <source>
        <strain evidence="8 9">CCGE525</strain>
    </source>
</reference>
<feature type="binding site" evidence="5">
    <location>
        <position position="102"/>
    </location>
    <ligand>
        <name>ATP</name>
        <dbReference type="ChEBI" id="CHEBI:30616"/>
    </ligand>
</feature>
<evidence type="ECO:0000256" key="5">
    <source>
        <dbReference type="HAMAP-Rule" id="MF_01928"/>
    </source>
</evidence>
<comment type="function">
    <text evidence="6">Catalyzes the ATP-dependent conversion of 5-aminoimidazole ribonucleotide (AIR) and HCO(3)- to N5-carboxyaminoimidazole ribonucleotide (N5-CAIR).</text>
</comment>
<dbReference type="FunFam" id="3.40.50.20:FF:000016">
    <property type="entry name" value="N5-carboxyaminoimidazole ribonucleotide synthase"/>
    <property type="match status" value="1"/>
</dbReference>
<keyword evidence="3 5" id="KW-0658">Purine biosynthesis</keyword>
<comment type="function">
    <text evidence="5">Catalyzes the ATP-dependent conversion of 5-aminoimidazole ribonucleotide (AIR) and HCO(3)(-) to N5-carboxyaminoimidazole ribonucleotide (N5-CAIR).</text>
</comment>
<evidence type="ECO:0000313" key="9">
    <source>
        <dbReference type="Proteomes" id="UP000282195"/>
    </source>
</evidence>
<comment type="subunit">
    <text evidence="5 6">Homodimer.</text>
</comment>
<keyword evidence="9" id="KW-1185">Reference proteome</keyword>
<evidence type="ECO:0000256" key="6">
    <source>
        <dbReference type="RuleBase" id="RU361200"/>
    </source>
</evidence>
<dbReference type="Proteomes" id="UP000282195">
    <property type="component" value="Chromosome"/>
</dbReference>
<evidence type="ECO:0000256" key="2">
    <source>
        <dbReference type="ARBA" id="ARBA00022741"/>
    </source>
</evidence>
<dbReference type="InterPro" id="IPR013815">
    <property type="entry name" value="ATP_grasp_subdomain_1"/>
</dbReference>
<keyword evidence="4 5" id="KW-0067">ATP-binding</keyword>
<dbReference type="GO" id="GO:0004638">
    <property type="term" value="F:phosphoribosylaminoimidazole carboxylase activity"/>
    <property type="evidence" value="ECO:0007669"/>
    <property type="project" value="InterPro"/>
</dbReference>
<dbReference type="GO" id="GO:0006189">
    <property type="term" value="P:'de novo' IMP biosynthetic process"/>
    <property type="evidence" value="ECO:0007669"/>
    <property type="project" value="UniProtKB-UniRule"/>
</dbReference>
<comment type="catalytic activity">
    <reaction evidence="5 6">
        <text>5-amino-1-(5-phospho-beta-D-ribosyl)imidazole + hydrogencarbonate + ATP = 5-carboxyamino-1-(5-phospho-D-ribosyl)imidazole + ADP + phosphate + 2 H(+)</text>
        <dbReference type="Rhea" id="RHEA:19317"/>
        <dbReference type="ChEBI" id="CHEBI:15378"/>
        <dbReference type="ChEBI" id="CHEBI:17544"/>
        <dbReference type="ChEBI" id="CHEBI:30616"/>
        <dbReference type="ChEBI" id="CHEBI:43474"/>
        <dbReference type="ChEBI" id="CHEBI:58730"/>
        <dbReference type="ChEBI" id="CHEBI:137981"/>
        <dbReference type="ChEBI" id="CHEBI:456216"/>
        <dbReference type="EC" id="6.3.4.18"/>
    </reaction>
</comment>
<evidence type="ECO:0000256" key="3">
    <source>
        <dbReference type="ARBA" id="ARBA00022755"/>
    </source>
</evidence>
<dbReference type="SUPFAM" id="SSF52440">
    <property type="entry name" value="PreATP-grasp domain"/>
    <property type="match status" value="1"/>
</dbReference>
<feature type="binding site" evidence="5">
    <location>
        <begin position="178"/>
        <end position="181"/>
    </location>
    <ligand>
        <name>ATP</name>
        <dbReference type="ChEBI" id="CHEBI:30616"/>
    </ligand>
</feature>
<accession>A0A387FXM4</accession>
<feature type="domain" description="ATP-grasp" evidence="7">
    <location>
        <begin position="106"/>
        <end position="293"/>
    </location>
</feature>
<dbReference type="InterPro" id="IPR040686">
    <property type="entry name" value="PurK_C"/>
</dbReference>
<dbReference type="InterPro" id="IPR011761">
    <property type="entry name" value="ATP-grasp"/>
</dbReference>
<dbReference type="PANTHER" id="PTHR11609:SF5">
    <property type="entry name" value="PHOSPHORIBOSYLAMINOIMIDAZOLE CARBOXYLASE"/>
    <property type="match status" value="1"/>
</dbReference>
<dbReference type="SUPFAM" id="SSF56059">
    <property type="entry name" value="Glutathione synthetase ATP-binding domain-like"/>
    <property type="match status" value="1"/>
</dbReference>
<dbReference type="PROSITE" id="PS50975">
    <property type="entry name" value="ATP_GRASP"/>
    <property type="match status" value="1"/>
</dbReference>
<dbReference type="EMBL" id="CP032694">
    <property type="protein sequence ID" value="AYG60372.1"/>
    <property type="molecule type" value="Genomic_DNA"/>
</dbReference>
<name>A0A387FXM4_9HYPH</name>
<dbReference type="KEGG" id="rjg:CCGE525_17325"/>
<dbReference type="NCBIfam" id="NF004679">
    <property type="entry name" value="PRK06019.1-5"/>
    <property type="match status" value="1"/>
</dbReference>